<name>A0A395I3J7_ASPHC</name>
<accession>A0A395I3J7</accession>
<protein>
    <recommendedName>
        <fullName evidence="7">Major facilitator superfamily (MFS) profile domain-containing protein</fullName>
    </recommendedName>
</protein>
<proteinExistence type="inferred from homology"/>
<dbReference type="VEuPathDB" id="FungiDB:BO97DRAFT_450419"/>
<dbReference type="RefSeq" id="XP_025552218.1">
    <property type="nucleotide sequence ID" value="XM_025698922.1"/>
</dbReference>
<dbReference type="PROSITE" id="PS50850">
    <property type="entry name" value="MFS"/>
    <property type="match status" value="1"/>
</dbReference>
<dbReference type="AlphaFoldDB" id="A0A395I3J7"/>
<dbReference type="OrthoDB" id="10021397at2759"/>
<dbReference type="Gene3D" id="1.20.1250.20">
    <property type="entry name" value="MFS general substrate transporter like domains"/>
    <property type="match status" value="1"/>
</dbReference>
<evidence type="ECO:0000259" key="7">
    <source>
        <dbReference type="PROSITE" id="PS50850"/>
    </source>
</evidence>
<dbReference type="Proteomes" id="UP000248961">
    <property type="component" value="Unassembled WGS sequence"/>
</dbReference>
<comment type="similarity">
    <text evidence="2">Belongs to the major facilitator superfamily. TCR/Tet family.</text>
</comment>
<dbReference type="SUPFAM" id="SSF103473">
    <property type="entry name" value="MFS general substrate transporter"/>
    <property type="match status" value="1"/>
</dbReference>
<keyword evidence="4 6" id="KW-1133">Transmembrane helix</keyword>
<dbReference type="GeneID" id="37203211"/>
<sequence length="122" mass="12885">MAAETFQEVPANSAASPVLTGLPLYTVLVGLGLALFLGAMDMAMLGTAVPSITSTFQTAADIGWYGAAYPLTMSSIKLLTGKTYAQFPQKLVFLIFFGLFKLGFRYCTANMGFETTATGTCA</sequence>
<gene>
    <name evidence="8" type="ORF">BO97DRAFT_450419</name>
</gene>
<dbReference type="GO" id="GO:0022857">
    <property type="term" value="F:transmembrane transporter activity"/>
    <property type="evidence" value="ECO:0007669"/>
    <property type="project" value="InterPro"/>
</dbReference>
<comment type="subcellular location">
    <subcellularLocation>
        <location evidence="1">Membrane</location>
        <topology evidence="1">Multi-pass membrane protein</topology>
    </subcellularLocation>
</comment>
<evidence type="ECO:0000313" key="9">
    <source>
        <dbReference type="Proteomes" id="UP000248961"/>
    </source>
</evidence>
<dbReference type="PANTHER" id="PTHR23501:SF193">
    <property type="entry name" value="MULTIDRUG TRANSPORTER, PUTATIVE (AFU_ORTHOLOGUE AFUA_8G00940)-RELATED"/>
    <property type="match status" value="1"/>
</dbReference>
<organism evidence="8 9">
    <name type="scientific">Aspergillus homomorphus (strain CBS 101889)</name>
    <dbReference type="NCBI Taxonomy" id="1450537"/>
    <lineage>
        <taxon>Eukaryota</taxon>
        <taxon>Fungi</taxon>
        <taxon>Dikarya</taxon>
        <taxon>Ascomycota</taxon>
        <taxon>Pezizomycotina</taxon>
        <taxon>Eurotiomycetes</taxon>
        <taxon>Eurotiomycetidae</taxon>
        <taxon>Eurotiales</taxon>
        <taxon>Aspergillaceae</taxon>
        <taxon>Aspergillus</taxon>
        <taxon>Aspergillus subgen. Circumdati</taxon>
    </lineage>
</organism>
<keyword evidence="3 6" id="KW-0812">Transmembrane</keyword>
<feature type="domain" description="Major facilitator superfamily (MFS) profile" evidence="7">
    <location>
        <begin position="27"/>
        <end position="122"/>
    </location>
</feature>
<evidence type="ECO:0000256" key="3">
    <source>
        <dbReference type="ARBA" id="ARBA00022692"/>
    </source>
</evidence>
<evidence type="ECO:0000256" key="1">
    <source>
        <dbReference type="ARBA" id="ARBA00004141"/>
    </source>
</evidence>
<keyword evidence="5 6" id="KW-0472">Membrane</keyword>
<dbReference type="InterPro" id="IPR036259">
    <property type="entry name" value="MFS_trans_sf"/>
</dbReference>
<dbReference type="InterPro" id="IPR020846">
    <property type="entry name" value="MFS_dom"/>
</dbReference>
<evidence type="ECO:0000256" key="2">
    <source>
        <dbReference type="ARBA" id="ARBA00007520"/>
    </source>
</evidence>
<dbReference type="PANTHER" id="PTHR23501">
    <property type="entry name" value="MAJOR FACILITATOR SUPERFAMILY"/>
    <property type="match status" value="1"/>
</dbReference>
<dbReference type="GO" id="GO:0005886">
    <property type="term" value="C:plasma membrane"/>
    <property type="evidence" value="ECO:0007669"/>
    <property type="project" value="TreeGrafter"/>
</dbReference>
<keyword evidence="9" id="KW-1185">Reference proteome</keyword>
<evidence type="ECO:0000313" key="8">
    <source>
        <dbReference type="EMBL" id="RAL13064.1"/>
    </source>
</evidence>
<reference evidence="8 9" key="1">
    <citation type="submission" date="2018-02" db="EMBL/GenBank/DDBJ databases">
        <title>The genomes of Aspergillus section Nigri reveals drivers in fungal speciation.</title>
        <authorList>
            <consortium name="DOE Joint Genome Institute"/>
            <person name="Vesth T.C."/>
            <person name="Nybo J."/>
            <person name="Theobald S."/>
            <person name="Brandl J."/>
            <person name="Frisvad J.C."/>
            <person name="Nielsen K.F."/>
            <person name="Lyhne E.K."/>
            <person name="Kogle M.E."/>
            <person name="Kuo A."/>
            <person name="Riley R."/>
            <person name="Clum A."/>
            <person name="Nolan M."/>
            <person name="Lipzen A."/>
            <person name="Salamov A."/>
            <person name="Henrissat B."/>
            <person name="Wiebenga A."/>
            <person name="De vries R.P."/>
            <person name="Grigoriev I.V."/>
            <person name="Mortensen U.H."/>
            <person name="Andersen M.R."/>
            <person name="Baker S.E."/>
        </authorList>
    </citation>
    <scope>NUCLEOTIDE SEQUENCE [LARGE SCALE GENOMIC DNA]</scope>
    <source>
        <strain evidence="8 9">CBS 101889</strain>
    </source>
</reference>
<evidence type="ECO:0000256" key="5">
    <source>
        <dbReference type="ARBA" id="ARBA00023136"/>
    </source>
</evidence>
<evidence type="ECO:0000256" key="6">
    <source>
        <dbReference type="SAM" id="Phobius"/>
    </source>
</evidence>
<feature type="transmembrane region" description="Helical" evidence="6">
    <location>
        <begin position="22"/>
        <end position="40"/>
    </location>
</feature>
<evidence type="ECO:0000256" key="4">
    <source>
        <dbReference type="ARBA" id="ARBA00022989"/>
    </source>
</evidence>
<dbReference type="EMBL" id="KZ824280">
    <property type="protein sequence ID" value="RAL13064.1"/>
    <property type="molecule type" value="Genomic_DNA"/>
</dbReference>